<name>A0ABV1WT06_9ACTN</name>
<dbReference type="Pfam" id="PF17853">
    <property type="entry name" value="GGDEF_2"/>
    <property type="match status" value="1"/>
</dbReference>
<reference evidence="5 6" key="1">
    <citation type="submission" date="2024-06" db="EMBL/GenBank/DDBJ databases">
        <title>The Natural Products Discovery Center: Release of the First 8490 Sequenced Strains for Exploring Actinobacteria Biosynthetic Diversity.</title>
        <authorList>
            <person name="Kalkreuter E."/>
            <person name="Kautsar S.A."/>
            <person name="Yang D."/>
            <person name="Bader C.D."/>
            <person name="Teijaro C.N."/>
            <person name="Fluegel L."/>
            <person name="Davis C.M."/>
            <person name="Simpson J.R."/>
            <person name="Lauterbach L."/>
            <person name="Steele A.D."/>
            <person name="Gui C."/>
            <person name="Meng S."/>
            <person name="Li G."/>
            <person name="Viehrig K."/>
            <person name="Ye F."/>
            <person name="Su P."/>
            <person name="Kiefer A.F."/>
            <person name="Nichols A."/>
            <person name="Cepeda A.J."/>
            <person name="Yan W."/>
            <person name="Fan B."/>
            <person name="Jiang Y."/>
            <person name="Adhikari A."/>
            <person name="Zheng C.-J."/>
            <person name="Schuster L."/>
            <person name="Cowan T.M."/>
            <person name="Smanski M.J."/>
            <person name="Chevrette M.G."/>
            <person name="De Carvalho L.P.S."/>
            <person name="Shen B."/>
        </authorList>
    </citation>
    <scope>NUCLEOTIDE SEQUENCE [LARGE SCALE GENOMIC DNA]</scope>
    <source>
        <strain evidence="5 6">NPDC000234</strain>
    </source>
</reference>
<dbReference type="Pfam" id="PF13556">
    <property type="entry name" value="HTH_30"/>
    <property type="match status" value="1"/>
</dbReference>
<keyword evidence="6" id="KW-1185">Reference proteome</keyword>
<evidence type="ECO:0000256" key="1">
    <source>
        <dbReference type="ARBA" id="ARBA00006754"/>
    </source>
</evidence>
<protein>
    <submittedName>
        <fullName evidence="5">PucR family transcriptional regulator</fullName>
    </submittedName>
</protein>
<dbReference type="PANTHER" id="PTHR33744">
    <property type="entry name" value="CARBOHYDRATE DIACID REGULATOR"/>
    <property type="match status" value="1"/>
</dbReference>
<evidence type="ECO:0000259" key="3">
    <source>
        <dbReference type="Pfam" id="PF13556"/>
    </source>
</evidence>
<dbReference type="InterPro" id="IPR042070">
    <property type="entry name" value="PucR_C-HTH_sf"/>
</dbReference>
<dbReference type="PANTHER" id="PTHR33744:SF17">
    <property type="entry name" value="CONSERVED PROTEIN"/>
    <property type="match status" value="1"/>
</dbReference>
<comment type="caution">
    <text evidence="5">The sequence shown here is derived from an EMBL/GenBank/DDBJ whole genome shotgun (WGS) entry which is preliminary data.</text>
</comment>
<comment type="similarity">
    <text evidence="1">Belongs to the CdaR family.</text>
</comment>
<dbReference type="InterPro" id="IPR041522">
    <property type="entry name" value="CdaR_GGDEF"/>
</dbReference>
<evidence type="ECO:0000313" key="6">
    <source>
        <dbReference type="Proteomes" id="UP001474181"/>
    </source>
</evidence>
<dbReference type="Proteomes" id="UP001474181">
    <property type="component" value="Unassembled WGS sequence"/>
</dbReference>
<accession>A0ABV1WT06</accession>
<sequence length="498" mass="54269">MAAEEGLDTEIRWTHVTELSDPRPYLNAGELVITNGLWLEECSPEEYVRRLREGGAVGLLFGLRHSVADVPPDLPAACADHGLPLLVVPADVPFTAITQYIADTHAEIKSARLLESIERRDALISAASGSGGLRHLVTVFSASRHAPVALANRFGRLLEVAFPGLSTADTELLSQAARDAGQQSEVTLSDGTVVSALGVSSRGEPEFTLLYGRPFADITSMEWGEINQLTRFVSISLSRQKAVATMRHQFAGEVVDMALAGPHRAEELAARLKSFELNPAADFGVLALSLRNPGTAGHGLGEWVREFFTDRGIAAIAPGVWQEHLVIADMGSEGEEFSSLAKKLFDELRARPRVTGVAIGVARAAQGHHALRGGLLQARDACRRAGRRRNGGVVVFDGIQSHELLVSMLDPGTREEFTESVLRPVITYDHENNSDLLRSLRAFFAHDGRLSAAASELHVHVNTLRHRLERLEELLGRDLSRMEDRTDLFLALRMADGM</sequence>
<dbReference type="RefSeq" id="WP_350778596.1">
    <property type="nucleotide sequence ID" value="NZ_JBEPEK010000040.1"/>
</dbReference>
<feature type="domain" description="CdaR GGDEF-like" evidence="4">
    <location>
        <begin position="264"/>
        <end position="383"/>
    </location>
</feature>
<dbReference type="InterPro" id="IPR025736">
    <property type="entry name" value="PucR_C-HTH_dom"/>
</dbReference>
<evidence type="ECO:0000313" key="5">
    <source>
        <dbReference type="EMBL" id="MER7179419.1"/>
    </source>
</evidence>
<evidence type="ECO:0000259" key="2">
    <source>
        <dbReference type="Pfam" id="PF07905"/>
    </source>
</evidence>
<dbReference type="InterPro" id="IPR012914">
    <property type="entry name" value="PucR_dom"/>
</dbReference>
<evidence type="ECO:0000259" key="4">
    <source>
        <dbReference type="Pfam" id="PF17853"/>
    </source>
</evidence>
<dbReference type="Gene3D" id="1.10.10.2840">
    <property type="entry name" value="PucR C-terminal helix-turn-helix domain"/>
    <property type="match status" value="1"/>
</dbReference>
<dbReference type="Pfam" id="PF07905">
    <property type="entry name" value="PucR"/>
    <property type="match status" value="1"/>
</dbReference>
<feature type="domain" description="Purine catabolism PurC-like" evidence="2">
    <location>
        <begin position="2"/>
        <end position="102"/>
    </location>
</feature>
<dbReference type="InterPro" id="IPR051448">
    <property type="entry name" value="CdaR-like_regulators"/>
</dbReference>
<proteinExistence type="inferred from homology"/>
<dbReference type="EMBL" id="JBEPEK010000040">
    <property type="protein sequence ID" value="MER7179419.1"/>
    <property type="molecule type" value="Genomic_DNA"/>
</dbReference>
<gene>
    <name evidence="5" type="ORF">ABT404_08030</name>
</gene>
<feature type="domain" description="PucR C-terminal helix-turn-helix" evidence="3">
    <location>
        <begin position="436"/>
        <end position="493"/>
    </location>
</feature>
<organism evidence="5 6">
    <name type="scientific">Streptomyces hyaluromycini</name>
    <dbReference type="NCBI Taxonomy" id="1377993"/>
    <lineage>
        <taxon>Bacteria</taxon>
        <taxon>Bacillati</taxon>
        <taxon>Actinomycetota</taxon>
        <taxon>Actinomycetes</taxon>
        <taxon>Kitasatosporales</taxon>
        <taxon>Streptomycetaceae</taxon>
        <taxon>Streptomyces</taxon>
    </lineage>
</organism>